<feature type="compositionally biased region" description="Polar residues" evidence="1">
    <location>
        <begin position="61"/>
        <end position="70"/>
    </location>
</feature>
<dbReference type="GeneID" id="27690908"/>
<proteinExistence type="predicted"/>
<keyword evidence="3" id="KW-1185">Reference proteome</keyword>
<evidence type="ECO:0000256" key="1">
    <source>
        <dbReference type="SAM" id="MobiDB-lite"/>
    </source>
</evidence>
<dbReference type="Proteomes" id="UP000053201">
    <property type="component" value="Unassembled WGS sequence"/>
</dbReference>
<dbReference type="AlphaFoldDB" id="A0A0L0H7L0"/>
<dbReference type="RefSeq" id="XP_016604921.1">
    <property type="nucleotide sequence ID" value="XM_016755868.1"/>
</dbReference>
<accession>A0A0L0H7L0</accession>
<dbReference type="PANTHER" id="PTHR31909">
    <property type="entry name" value="CHROMOSOME 20 ORF85 FAMILY MEMBER"/>
    <property type="match status" value="1"/>
</dbReference>
<dbReference type="PANTHER" id="PTHR31909:SF3">
    <property type="entry name" value="SIMILAR TO PROTEIN C20ORF85 HOMOLOG"/>
    <property type="match status" value="1"/>
</dbReference>
<dbReference type="InterPro" id="IPR020339">
    <property type="entry name" value="C20orf85-like"/>
</dbReference>
<reference evidence="2 3" key="1">
    <citation type="submission" date="2009-08" db="EMBL/GenBank/DDBJ databases">
        <title>The Genome Sequence of Spizellomyces punctatus strain DAOM BR117.</title>
        <authorList>
            <consortium name="The Broad Institute Genome Sequencing Platform"/>
            <person name="Russ C."/>
            <person name="Cuomo C."/>
            <person name="Shea T."/>
            <person name="Young S.K."/>
            <person name="Zeng Q."/>
            <person name="Koehrsen M."/>
            <person name="Haas B."/>
            <person name="Borodovsky M."/>
            <person name="Guigo R."/>
            <person name="Alvarado L."/>
            <person name="Berlin A."/>
            <person name="Bochicchio J."/>
            <person name="Borenstein D."/>
            <person name="Chapman S."/>
            <person name="Chen Z."/>
            <person name="Engels R."/>
            <person name="Freedman E."/>
            <person name="Gellesch M."/>
            <person name="Goldberg J."/>
            <person name="Griggs A."/>
            <person name="Gujja S."/>
            <person name="Heiman D."/>
            <person name="Hepburn T."/>
            <person name="Howarth C."/>
            <person name="Jen D."/>
            <person name="Larson L."/>
            <person name="Lewis B."/>
            <person name="Mehta T."/>
            <person name="Park D."/>
            <person name="Pearson M."/>
            <person name="Roberts A."/>
            <person name="Saif S."/>
            <person name="Shenoy N."/>
            <person name="Sisk P."/>
            <person name="Stolte C."/>
            <person name="Sykes S."/>
            <person name="Thomson T."/>
            <person name="Walk T."/>
            <person name="White J."/>
            <person name="Yandava C."/>
            <person name="Burger G."/>
            <person name="Gray M.W."/>
            <person name="Holland P.W.H."/>
            <person name="King N."/>
            <person name="Lang F.B.F."/>
            <person name="Roger A.J."/>
            <person name="Ruiz-Trillo I."/>
            <person name="Lander E."/>
            <person name="Nusbaum C."/>
        </authorList>
    </citation>
    <scope>NUCLEOTIDE SEQUENCE [LARGE SCALE GENOMIC DNA]</scope>
    <source>
        <strain evidence="2 3">DAOM BR117</strain>
    </source>
</reference>
<dbReference type="VEuPathDB" id="FungiDB:SPPG_07711"/>
<protein>
    <submittedName>
        <fullName evidence="2">Uncharacterized protein</fullName>
    </submittedName>
</protein>
<dbReference type="eggNOG" id="ENOG502ST62">
    <property type="taxonomic scope" value="Eukaryota"/>
</dbReference>
<gene>
    <name evidence="2" type="ORF">SPPG_07711</name>
</gene>
<dbReference type="InParanoid" id="A0A0L0H7L0"/>
<evidence type="ECO:0000313" key="2">
    <source>
        <dbReference type="EMBL" id="KNC96881.1"/>
    </source>
</evidence>
<dbReference type="OrthoDB" id="426070at2759"/>
<dbReference type="OMA" id="WAFMKDS"/>
<dbReference type="Pfam" id="PF14945">
    <property type="entry name" value="LLC1"/>
    <property type="match status" value="1"/>
</dbReference>
<feature type="region of interest" description="Disordered" evidence="1">
    <location>
        <begin position="61"/>
        <end position="85"/>
    </location>
</feature>
<sequence length="212" mass="24348">MAEAAVQRGQPPRVRNQVHDDAIWRQTTNYELSTAKNWNENWGFMRELYKYQEANSKSNVKLPPLSSTTPRPFISGLPSKLPQGLTTDPKSYTADLLCIHDVPRIIRTRYPRQKYTYPATTQHEIGWDWERDEAEEAGLGIEKGLKADQSKTGDPNKMVPCEKSGLEYIQRRLVADANPTPIKFRTLEKFGRFARGKEDVLKWWGGSRESLP</sequence>
<organism evidence="2 3">
    <name type="scientific">Spizellomyces punctatus (strain DAOM BR117)</name>
    <dbReference type="NCBI Taxonomy" id="645134"/>
    <lineage>
        <taxon>Eukaryota</taxon>
        <taxon>Fungi</taxon>
        <taxon>Fungi incertae sedis</taxon>
        <taxon>Chytridiomycota</taxon>
        <taxon>Chytridiomycota incertae sedis</taxon>
        <taxon>Chytridiomycetes</taxon>
        <taxon>Spizellomycetales</taxon>
        <taxon>Spizellomycetaceae</taxon>
        <taxon>Spizellomyces</taxon>
    </lineage>
</organism>
<name>A0A0L0H7L0_SPIPD</name>
<dbReference type="EMBL" id="KQ257466">
    <property type="protein sequence ID" value="KNC96881.1"/>
    <property type="molecule type" value="Genomic_DNA"/>
</dbReference>
<evidence type="ECO:0000313" key="3">
    <source>
        <dbReference type="Proteomes" id="UP000053201"/>
    </source>
</evidence>